<keyword evidence="4 7" id="KW-0418">Kinase</keyword>
<feature type="transmembrane region" description="Helical" evidence="6">
    <location>
        <begin position="283"/>
        <end position="302"/>
    </location>
</feature>
<feature type="transmembrane region" description="Helical" evidence="6">
    <location>
        <begin position="369"/>
        <end position="388"/>
    </location>
</feature>
<evidence type="ECO:0000256" key="6">
    <source>
        <dbReference type="SAM" id="Phobius"/>
    </source>
</evidence>
<evidence type="ECO:0000256" key="2">
    <source>
        <dbReference type="ARBA" id="ARBA00012438"/>
    </source>
</evidence>
<feature type="transmembrane region" description="Helical" evidence="6">
    <location>
        <begin position="322"/>
        <end position="340"/>
    </location>
</feature>
<feature type="transmembrane region" description="Helical" evidence="6">
    <location>
        <begin position="136"/>
        <end position="156"/>
    </location>
</feature>
<evidence type="ECO:0000256" key="1">
    <source>
        <dbReference type="ARBA" id="ARBA00000085"/>
    </source>
</evidence>
<dbReference type="CDD" id="cd16917">
    <property type="entry name" value="HATPase_UhpB-NarQ-NarX-like"/>
    <property type="match status" value="1"/>
</dbReference>
<evidence type="ECO:0000256" key="5">
    <source>
        <dbReference type="ARBA" id="ARBA00023012"/>
    </source>
</evidence>
<dbReference type="GO" id="GO:0000160">
    <property type="term" value="P:phosphorelay signal transduction system"/>
    <property type="evidence" value="ECO:0007669"/>
    <property type="project" value="UniProtKB-KW"/>
</dbReference>
<dbReference type="EC" id="2.7.13.3" evidence="2"/>
<name>A0A660L449_9ACTN</name>
<keyword evidence="3" id="KW-0808">Transferase</keyword>
<dbReference type="RefSeq" id="WP_170179524.1">
    <property type="nucleotide sequence ID" value="NZ_RBIL01000002.1"/>
</dbReference>
<reference evidence="7 8" key="1">
    <citation type="submission" date="2018-10" db="EMBL/GenBank/DDBJ databases">
        <title>Genomic Encyclopedia of Archaeal and Bacterial Type Strains, Phase II (KMG-II): from individual species to whole genera.</title>
        <authorList>
            <person name="Goeker M."/>
        </authorList>
    </citation>
    <scope>NUCLEOTIDE SEQUENCE [LARGE SCALE GENOMIC DNA]</scope>
    <source>
        <strain evidence="7 8">DSM 14954</strain>
    </source>
</reference>
<dbReference type="AlphaFoldDB" id="A0A660L449"/>
<sequence length="661" mass="68701">MILGTSRRAAALVLALALWSAGEAYWQLTGPGGREASVIVVLWALALPLPLVAARRAPGPASLAVVALVVARDAFEQRAPGAAAQTVVLIVALFLSEAGARPRSFPVRGLAAGGLLVGAIVTMDLLAFGVYERASIGGYAHALTLVIGGLAAGIAMRDRGAEAEQREREVRELEATSERRLDLALADERARIAGEVDSTVALLLDGVRPLADRARHAPATELAELMGAVHDRAQAAMLELRRAVRLLRAPDDEPELAPPPAAARVPSDAAVGSARAAVRRTRIQHVLGVATPVLLLALLGLADQLMVLQDPLPTPLEIPDPALGAASPWVTAVLCPLPLLWRRRRPVTAALAVFALVVGRMLLHDLSTLTFTQFYVTVAATFIGATAARTVFGGAVVVAAGTATCVASLALEQQPYEAYAYSFILLLALACGVGGLLVRDRAVSAARARRAHERADRAQEARARQHVAAERIVAARELHDVVGRAVTIITLQAAVAVRYAPLDLVRARRAGAAVAQVAGDVERDLIRLGATVPASDGLSALVARCGLPVRLIQQVDSASLPLPLALTTVRIVQEALTNVGRHAGAVPVTVTIAATGARLVVEVVNAPGRRGVGGGSGHGLAGMLERVELYGGVLVAGPGEDGGWRVRAELPVPGAARLAVA</sequence>
<feature type="transmembrane region" description="Helical" evidence="6">
    <location>
        <begin position="110"/>
        <end position="130"/>
    </location>
</feature>
<proteinExistence type="predicted"/>
<dbReference type="Gene3D" id="3.30.565.10">
    <property type="entry name" value="Histidine kinase-like ATPase, C-terminal domain"/>
    <property type="match status" value="1"/>
</dbReference>
<gene>
    <name evidence="7" type="ORF">C8N24_6134</name>
</gene>
<evidence type="ECO:0000313" key="8">
    <source>
        <dbReference type="Proteomes" id="UP000278962"/>
    </source>
</evidence>
<keyword evidence="8" id="KW-1185">Reference proteome</keyword>
<organism evidence="7 8">
    <name type="scientific">Solirubrobacter pauli</name>
    <dbReference type="NCBI Taxonomy" id="166793"/>
    <lineage>
        <taxon>Bacteria</taxon>
        <taxon>Bacillati</taxon>
        <taxon>Actinomycetota</taxon>
        <taxon>Thermoleophilia</taxon>
        <taxon>Solirubrobacterales</taxon>
        <taxon>Solirubrobacteraceae</taxon>
        <taxon>Solirubrobacter</taxon>
    </lineage>
</organism>
<protein>
    <recommendedName>
        <fullName evidence="2">histidine kinase</fullName>
        <ecNumber evidence="2">2.7.13.3</ecNumber>
    </recommendedName>
</protein>
<comment type="caution">
    <text evidence="7">The sequence shown here is derived from an EMBL/GenBank/DDBJ whole genome shotgun (WGS) entry which is preliminary data.</text>
</comment>
<feature type="transmembrane region" description="Helical" evidence="6">
    <location>
        <begin position="395"/>
        <end position="412"/>
    </location>
</feature>
<evidence type="ECO:0000256" key="3">
    <source>
        <dbReference type="ARBA" id="ARBA00022679"/>
    </source>
</evidence>
<feature type="transmembrane region" description="Helical" evidence="6">
    <location>
        <begin position="418"/>
        <end position="438"/>
    </location>
</feature>
<comment type="catalytic activity">
    <reaction evidence="1">
        <text>ATP + protein L-histidine = ADP + protein N-phospho-L-histidine.</text>
        <dbReference type="EC" id="2.7.13.3"/>
    </reaction>
</comment>
<dbReference type="Gene3D" id="1.20.5.1930">
    <property type="match status" value="1"/>
</dbReference>
<dbReference type="Proteomes" id="UP000278962">
    <property type="component" value="Unassembled WGS sequence"/>
</dbReference>
<dbReference type="PANTHER" id="PTHR24421">
    <property type="entry name" value="NITRATE/NITRITE SENSOR PROTEIN NARX-RELATED"/>
    <property type="match status" value="1"/>
</dbReference>
<dbReference type="InterPro" id="IPR050482">
    <property type="entry name" value="Sensor_HK_TwoCompSys"/>
</dbReference>
<keyword evidence="5" id="KW-0902">Two-component regulatory system</keyword>
<dbReference type="EMBL" id="RBIL01000002">
    <property type="protein sequence ID" value="RKQ88095.1"/>
    <property type="molecule type" value="Genomic_DNA"/>
</dbReference>
<accession>A0A660L449</accession>
<keyword evidence="6" id="KW-0472">Membrane</keyword>
<dbReference type="SUPFAM" id="SSF55874">
    <property type="entry name" value="ATPase domain of HSP90 chaperone/DNA topoisomerase II/histidine kinase"/>
    <property type="match status" value="1"/>
</dbReference>
<evidence type="ECO:0000256" key="4">
    <source>
        <dbReference type="ARBA" id="ARBA00022777"/>
    </source>
</evidence>
<dbReference type="InterPro" id="IPR036890">
    <property type="entry name" value="HATPase_C_sf"/>
</dbReference>
<keyword evidence="6" id="KW-0812">Transmembrane</keyword>
<keyword evidence="6" id="KW-1133">Transmembrane helix</keyword>
<dbReference type="PANTHER" id="PTHR24421:SF10">
    <property type="entry name" value="NITRATE_NITRITE SENSOR PROTEIN NARQ"/>
    <property type="match status" value="1"/>
</dbReference>
<dbReference type="GO" id="GO:0004673">
    <property type="term" value="F:protein histidine kinase activity"/>
    <property type="evidence" value="ECO:0007669"/>
    <property type="project" value="UniProtKB-EC"/>
</dbReference>
<evidence type="ECO:0000313" key="7">
    <source>
        <dbReference type="EMBL" id="RKQ88095.1"/>
    </source>
</evidence>
<feature type="transmembrane region" description="Helical" evidence="6">
    <location>
        <begin position="347"/>
        <end position="363"/>
    </location>
</feature>